<dbReference type="GO" id="GO:0019237">
    <property type="term" value="F:centromeric DNA binding"/>
    <property type="evidence" value="ECO:0007669"/>
    <property type="project" value="InterPro"/>
</dbReference>
<dbReference type="AlphaFoldDB" id="A0AA38TQ82"/>
<dbReference type="GO" id="GO:0051455">
    <property type="term" value="P:spindle attachment to meiosis I kinetochore"/>
    <property type="evidence" value="ECO:0007669"/>
    <property type="project" value="TreeGrafter"/>
</dbReference>
<feature type="region of interest" description="Disordered" evidence="4">
    <location>
        <begin position="414"/>
        <end position="435"/>
    </location>
</feature>
<feature type="compositionally biased region" description="Polar residues" evidence="4">
    <location>
        <begin position="589"/>
        <end position="599"/>
    </location>
</feature>
<evidence type="ECO:0000256" key="2">
    <source>
        <dbReference type="ARBA" id="ARBA00010291"/>
    </source>
</evidence>
<keyword evidence="3" id="KW-0539">Nucleus</keyword>
<name>A0AA38TQ82_9ASTR</name>
<comment type="subcellular location">
    <subcellularLocation>
        <location evidence="1">Nucleus</location>
    </subcellularLocation>
</comment>
<sequence length="726" mass="81435">MAQLQRSNLIDPFKGVPIISLNPRTFGDSKNSLKSKDLEAIHQHMTSMALQFPDKHFEQARSIVDGDSEFMNAKQSEVDGNNKENHQANRPALARKRAKFSLKLDTSQPSTVLEPSFQIDQLQGPEEIFAAFEKFENARKELKRQRGDEDVNDVIISPAARRRRPEISRRKATYKHHEYSSQSKNDTSFTQETLQDNIETQPIVCSQQEPVTPHWESKEDDDISASVTEKEDRLNKLVDKLMSSNIDGLDGNEKLSFLKDHLKIKPVDISELQLPKFHDIHSVDFTSPPKNLIKDQSMLSDKRSLTDSLKRKTLGKQKKLSDNPFDPLDSPTPPRSPFLAISTFGKRMLKSIELNDPFSARDIDLFPTTASTEIIGGHSNDVSKDNEFPISGTMDSLAKNKVTETAIDLTQKVSAGASISSPESDKLRNGNKNGCSATSLSESLIGMEDPEQCHDMEERDVNDNEVGPDVVADIQTNEGSIIESETKRVIFGDLSEPNSNKSREPKPYSFLAEDTVQKAASVTQLNLNIEDITDNVHLECLQDREENVGDVTEKAESFALPEVNVEVSTIEVLEGERSRSGLCSDHSLADSQTSANSTKGLDASRPAQDSDIVPEQQNEDHPRTTTIKRKKTTRTREVDQRKRRQSLADAGSSWNCGVRRSNRVRRRPLEYWKGERLLYGRVHNSLPTVIGVKYISPTKDNGKPGFKVESFVSDQYKELVELIALH</sequence>
<protein>
    <recommendedName>
        <fullName evidence="7">Centromere protein C</fullName>
    </recommendedName>
</protein>
<dbReference type="PANTHER" id="PTHR16684">
    <property type="entry name" value="CENTROMERE PROTEIN C"/>
    <property type="match status" value="1"/>
</dbReference>
<evidence type="ECO:0000256" key="1">
    <source>
        <dbReference type="ARBA" id="ARBA00004123"/>
    </source>
</evidence>
<evidence type="ECO:0008006" key="7">
    <source>
        <dbReference type="Google" id="ProtNLM"/>
    </source>
</evidence>
<evidence type="ECO:0000256" key="4">
    <source>
        <dbReference type="SAM" id="MobiDB-lite"/>
    </source>
</evidence>
<dbReference type="InterPro" id="IPR028386">
    <property type="entry name" value="CENP-C/Mif2/cnp3"/>
</dbReference>
<comment type="caution">
    <text evidence="5">The sequence shown here is derived from an EMBL/GenBank/DDBJ whole genome shotgun (WGS) entry which is preliminary data.</text>
</comment>
<evidence type="ECO:0000313" key="6">
    <source>
        <dbReference type="Proteomes" id="UP001172457"/>
    </source>
</evidence>
<dbReference type="Proteomes" id="UP001172457">
    <property type="component" value="Chromosome 2"/>
</dbReference>
<feature type="compositionally biased region" description="Polar residues" evidence="4">
    <location>
        <begin position="180"/>
        <end position="191"/>
    </location>
</feature>
<organism evidence="5 6">
    <name type="scientific">Centaurea solstitialis</name>
    <name type="common">yellow star-thistle</name>
    <dbReference type="NCBI Taxonomy" id="347529"/>
    <lineage>
        <taxon>Eukaryota</taxon>
        <taxon>Viridiplantae</taxon>
        <taxon>Streptophyta</taxon>
        <taxon>Embryophyta</taxon>
        <taxon>Tracheophyta</taxon>
        <taxon>Spermatophyta</taxon>
        <taxon>Magnoliopsida</taxon>
        <taxon>eudicotyledons</taxon>
        <taxon>Gunneridae</taxon>
        <taxon>Pentapetalae</taxon>
        <taxon>asterids</taxon>
        <taxon>campanulids</taxon>
        <taxon>Asterales</taxon>
        <taxon>Asteraceae</taxon>
        <taxon>Carduoideae</taxon>
        <taxon>Cardueae</taxon>
        <taxon>Centaureinae</taxon>
        <taxon>Centaurea</taxon>
    </lineage>
</organism>
<proteinExistence type="inferred from homology"/>
<accession>A0AA38TQ82</accession>
<gene>
    <name evidence="5" type="ORF">OSB04_004731</name>
</gene>
<feature type="region of interest" description="Disordered" evidence="4">
    <location>
        <begin position="296"/>
        <end position="336"/>
    </location>
</feature>
<evidence type="ECO:0000256" key="3">
    <source>
        <dbReference type="ARBA" id="ARBA00023242"/>
    </source>
</evidence>
<dbReference type="PANTHER" id="PTHR16684:SF11">
    <property type="entry name" value="CENTROMERE PROTEIN C"/>
    <property type="match status" value="1"/>
</dbReference>
<dbReference type="EMBL" id="JARYMX010000002">
    <property type="protein sequence ID" value="KAJ9559571.1"/>
    <property type="molecule type" value="Genomic_DNA"/>
</dbReference>
<feature type="region of interest" description="Disordered" evidence="4">
    <location>
        <begin position="161"/>
        <end position="191"/>
    </location>
</feature>
<reference evidence="5" key="1">
    <citation type="submission" date="2023-03" db="EMBL/GenBank/DDBJ databases">
        <title>Chromosome-scale reference genome and RAD-based genetic map of yellow starthistle (Centaurea solstitialis) reveal putative structural variation and QTLs associated with invader traits.</title>
        <authorList>
            <person name="Reatini B."/>
            <person name="Cang F.A."/>
            <person name="Jiang Q."/>
            <person name="Mckibben M.T.W."/>
            <person name="Barker M.S."/>
            <person name="Rieseberg L.H."/>
            <person name="Dlugosch K.M."/>
        </authorList>
    </citation>
    <scope>NUCLEOTIDE SEQUENCE</scope>
    <source>
        <strain evidence="5">CAN-66</strain>
        <tissue evidence="5">Leaf</tissue>
    </source>
</reference>
<feature type="region of interest" description="Disordered" evidence="4">
    <location>
        <begin position="581"/>
        <end position="650"/>
    </location>
</feature>
<dbReference type="GO" id="GO:0000776">
    <property type="term" value="C:kinetochore"/>
    <property type="evidence" value="ECO:0007669"/>
    <property type="project" value="InterPro"/>
</dbReference>
<feature type="compositionally biased region" description="Basic and acidic residues" evidence="4">
    <location>
        <begin position="300"/>
        <end position="310"/>
    </location>
</feature>
<feature type="compositionally biased region" description="Basic and acidic residues" evidence="4">
    <location>
        <begin position="165"/>
        <end position="179"/>
    </location>
</feature>
<dbReference type="GO" id="GO:0051382">
    <property type="term" value="P:kinetochore assembly"/>
    <property type="evidence" value="ECO:0007669"/>
    <property type="project" value="InterPro"/>
</dbReference>
<evidence type="ECO:0000313" key="5">
    <source>
        <dbReference type="EMBL" id="KAJ9559571.1"/>
    </source>
</evidence>
<keyword evidence="6" id="KW-1185">Reference proteome</keyword>
<comment type="similarity">
    <text evidence="2">Belongs to the CENP-C/MIF2 family.</text>
</comment>
<dbReference type="GO" id="GO:0051315">
    <property type="term" value="P:attachment of mitotic spindle microtubules to kinetochore"/>
    <property type="evidence" value="ECO:0007669"/>
    <property type="project" value="TreeGrafter"/>
</dbReference>
<dbReference type="GO" id="GO:0005634">
    <property type="term" value="C:nucleus"/>
    <property type="evidence" value="ECO:0007669"/>
    <property type="project" value="UniProtKB-SubCell"/>
</dbReference>